<evidence type="ECO:0000313" key="3">
    <source>
        <dbReference type="Proteomes" id="UP000501076"/>
    </source>
</evidence>
<dbReference type="PROSITE" id="PS50846">
    <property type="entry name" value="HMA_2"/>
    <property type="match status" value="1"/>
</dbReference>
<dbReference type="Gene3D" id="3.30.70.100">
    <property type="match status" value="1"/>
</dbReference>
<sequence length="72" mass="8344">MLQVQLDILGMSKHYSVSFIREKMLTLKGVISSDIFLKHKKVKITYNPEVITLNKIINTIEEEGYAVIHVKR</sequence>
<dbReference type="InterPro" id="IPR036163">
    <property type="entry name" value="HMA_dom_sf"/>
</dbReference>
<dbReference type="InterPro" id="IPR006121">
    <property type="entry name" value="HMA_dom"/>
</dbReference>
<dbReference type="RefSeq" id="WP_171779295.1">
    <property type="nucleotide sequence ID" value="NZ_CP045276.1"/>
</dbReference>
<organism evidence="2 3">
    <name type="scientific">Priestia megaterium</name>
    <name type="common">Bacillus megaterium</name>
    <dbReference type="NCBI Taxonomy" id="1404"/>
    <lineage>
        <taxon>Bacteria</taxon>
        <taxon>Bacillati</taxon>
        <taxon>Bacillota</taxon>
        <taxon>Bacilli</taxon>
        <taxon>Bacillales</taxon>
        <taxon>Bacillaceae</taxon>
        <taxon>Priestia</taxon>
    </lineage>
</organism>
<protein>
    <recommendedName>
        <fullName evidence="1">HMA domain-containing protein</fullName>
    </recommendedName>
</protein>
<dbReference type="Pfam" id="PF00403">
    <property type="entry name" value="HMA"/>
    <property type="match status" value="1"/>
</dbReference>
<evidence type="ECO:0000313" key="2">
    <source>
        <dbReference type="EMBL" id="QJX81324.1"/>
    </source>
</evidence>
<accession>A0A6M6E768</accession>
<dbReference type="SUPFAM" id="SSF55008">
    <property type="entry name" value="HMA, heavy metal-associated domain"/>
    <property type="match status" value="1"/>
</dbReference>
<reference evidence="2 3" key="1">
    <citation type="submission" date="2019-10" db="EMBL/GenBank/DDBJ databases">
        <title>Complete genome sequences for adaption low water activity.</title>
        <authorList>
            <person name="Zhao L."/>
            <person name="Zhong J."/>
        </authorList>
    </citation>
    <scope>NUCLEOTIDE SEQUENCE [LARGE SCALE GENOMIC DNA]</scope>
    <source>
        <strain evidence="2 3">FDU301</strain>
        <plasmid evidence="3">pfdu301d</plasmid>
    </source>
</reference>
<feature type="domain" description="HMA" evidence="1">
    <location>
        <begin position="2"/>
        <end position="68"/>
    </location>
</feature>
<dbReference type="AlphaFoldDB" id="A0A6M6E768"/>
<dbReference type="GO" id="GO:0046872">
    <property type="term" value="F:metal ion binding"/>
    <property type="evidence" value="ECO:0007669"/>
    <property type="project" value="InterPro"/>
</dbReference>
<keyword evidence="2" id="KW-0614">Plasmid</keyword>
<gene>
    <name evidence="2" type="ORF">FDZ14_35015</name>
</gene>
<name>A0A6M6E768_PRIMG</name>
<proteinExistence type="predicted"/>
<geneLocation type="plasmid" evidence="3">
    <name>pfdu301d</name>
</geneLocation>
<dbReference type="Proteomes" id="UP000501076">
    <property type="component" value="Plasmid pFDU301D"/>
</dbReference>
<dbReference type="EMBL" id="CP045276">
    <property type="protein sequence ID" value="QJX81324.1"/>
    <property type="molecule type" value="Genomic_DNA"/>
</dbReference>
<evidence type="ECO:0000259" key="1">
    <source>
        <dbReference type="PROSITE" id="PS50846"/>
    </source>
</evidence>